<dbReference type="Pfam" id="PF11396">
    <property type="entry name" value="PepSY_like"/>
    <property type="match status" value="1"/>
</dbReference>
<dbReference type="SUPFAM" id="SSF160574">
    <property type="entry name" value="BT0923-like"/>
    <property type="match status" value="1"/>
</dbReference>
<organism evidence="2 3">
    <name type="scientific">Campylobacter cuniculorum</name>
    <dbReference type="NCBI Taxonomy" id="374106"/>
    <lineage>
        <taxon>Bacteria</taxon>
        <taxon>Pseudomonadati</taxon>
        <taxon>Campylobacterota</taxon>
        <taxon>Epsilonproteobacteria</taxon>
        <taxon>Campylobacterales</taxon>
        <taxon>Campylobacteraceae</taxon>
        <taxon>Campylobacter</taxon>
    </lineage>
</organism>
<dbReference type="RefSeq" id="WP_035176003.1">
    <property type="nucleotide sequence ID" value="NZ_CP063091.1"/>
</dbReference>
<evidence type="ECO:0000313" key="2">
    <source>
        <dbReference type="EMBL" id="QOR04032.1"/>
    </source>
</evidence>
<dbReference type="EMBL" id="CP063091">
    <property type="protein sequence ID" value="QOR04032.1"/>
    <property type="molecule type" value="Genomic_DNA"/>
</dbReference>
<name>A0ABX6TW54_9BACT</name>
<reference evidence="2 3" key="1">
    <citation type="submission" date="2020-10" db="EMBL/GenBank/DDBJ databases">
        <title>Campylobacter and Helicobacter PacBio genomes.</title>
        <authorList>
            <person name="Lane C."/>
        </authorList>
    </citation>
    <scope>NUCLEOTIDE SEQUENCE [LARGE SCALE GENOMIC DNA]</scope>
    <source>
        <strain evidence="2 3">2010D-8469</strain>
    </source>
</reference>
<accession>A0ABX6TW54</accession>
<gene>
    <name evidence="2" type="ORF">A0071_07660</name>
</gene>
<proteinExistence type="predicted"/>
<dbReference type="Proteomes" id="UP000594874">
    <property type="component" value="Chromosome"/>
</dbReference>
<sequence>MDKTLKFIFLTLILLCVLFADFIISPESLPPNAKEFLQKNFNAQIGIVQVDKNNYEVYLSDGTELEFDMDGSWREIESKFNPLNFNILPPILADIIKNNYPNATMLEIKKKINYYKIQLNNGLKVIIDFNGTILHQEFDD</sequence>
<evidence type="ECO:0000313" key="3">
    <source>
        <dbReference type="Proteomes" id="UP000594874"/>
    </source>
</evidence>
<feature type="domain" description="Putative beta-lactamase-inhibitor-like PepSY-like" evidence="1">
    <location>
        <begin position="54"/>
        <end position="134"/>
    </location>
</feature>
<keyword evidence="3" id="KW-1185">Reference proteome</keyword>
<protein>
    <submittedName>
        <fullName evidence="2">PepSY-like domain-containing protein</fullName>
    </submittedName>
</protein>
<evidence type="ECO:0000259" key="1">
    <source>
        <dbReference type="Pfam" id="PF11396"/>
    </source>
</evidence>
<dbReference type="InterPro" id="IPR021533">
    <property type="entry name" value="PepSY-like"/>
</dbReference>
<dbReference type="Gene3D" id="3.40.1420.30">
    <property type="match status" value="1"/>
</dbReference>